<gene>
    <name evidence="2" type="ORF">S01H4_63756</name>
</gene>
<dbReference type="EMBL" id="BART01038445">
    <property type="protein sequence ID" value="GAH05625.1"/>
    <property type="molecule type" value="Genomic_DNA"/>
</dbReference>
<dbReference type="Pfam" id="PF01425">
    <property type="entry name" value="Amidase"/>
    <property type="match status" value="1"/>
</dbReference>
<feature type="domain" description="Amidase" evidence="1">
    <location>
        <begin position="15"/>
        <end position="61"/>
    </location>
</feature>
<reference evidence="2" key="1">
    <citation type="journal article" date="2014" name="Front. Microbiol.">
        <title>High frequency of phylogenetically diverse reductive dehalogenase-homologous genes in deep subseafloor sedimentary metagenomes.</title>
        <authorList>
            <person name="Kawai M."/>
            <person name="Futagami T."/>
            <person name="Toyoda A."/>
            <person name="Takaki Y."/>
            <person name="Nishi S."/>
            <person name="Hori S."/>
            <person name="Arai W."/>
            <person name="Tsubouchi T."/>
            <person name="Morono Y."/>
            <person name="Uchiyama I."/>
            <person name="Ito T."/>
            <person name="Fujiyama A."/>
            <person name="Inagaki F."/>
            <person name="Takami H."/>
        </authorList>
    </citation>
    <scope>NUCLEOTIDE SEQUENCE</scope>
    <source>
        <strain evidence="2">Expedition CK06-06</strain>
    </source>
</reference>
<dbReference type="InterPro" id="IPR036928">
    <property type="entry name" value="AS_sf"/>
</dbReference>
<dbReference type="AlphaFoldDB" id="X1DBD5"/>
<accession>X1DBD5</accession>
<comment type="caution">
    <text evidence="2">The sequence shown here is derived from an EMBL/GenBank/DDBJ whole genome shotgun (WGS) entry which is preliminary data.</text>
</comment>
<proteinExistence type="predicted"/>
<organism evidence="2">
    <name type="scientific">marine sediment metagenome</name>
    <dbReference type="NCBI Taxonomy" id="412755"/>
    <lineage>
        <taxon>unclassified sequences</taxon>
        <taxon>metagenomes</taxon>
        <taxon>ecological metagenomes</taxon>
    </lineage>
</organism>
<dbReference type="Gene3D" id="3.90.1300.10">
    <property type="entry name" value="Amidase signature (AS) domain"/>
    <property type="match status" value="1"/>
</dbReference>
<sequence>HLSRRLTVNGQKRPYMDHVSWIALATAAYLPATSAPVGVTPDGLPVNIQIIGPYLGDKTTLRFAELLAEVRGGFQPPPLA</sequence>
<protein>
    <recommendedName>
        <fullName evidence="1">Amidase domain-containing protein</fullName>
    </recommendedName>
</protein>
<evidence type="ECO:0000313" key="2">
    <source>
        <dbReference type="EMBL" id="GAH05625.1"/>
    </source>
</evidence>
<evidence type="ECO:0000259" key="1">
    <source>
        <dbReference type="Pfam" id="PF01425"/>
    </source>
</evidence>
<dbReference type="InterPro" id="IPR023631">
    <property type="entry name" value="Amidase_dom"/>
</dbReference>
<feature type="non-terminal residue" evidence="2">
    <location>
        <position position="1"/>
    </location>
</feature>
<dbReference type="SUPFAM" id="SSF75304">
    <property type="entry name" value="Amidase signature (AS) enzymes"/>
    <property type="match status" value="1"/>
</dbReference>
<name>X1DBD5_9ZZZZ</name>